<keyword evidence="4" id="KW-0732">Signal</keyword>
<keyword evidence="7" id="KW-0449">Lipoprotein</keyword>
<evidence type="ECO:0000256" key="6">
    <source>
        <dbReference type="ARBA" id="ARBA00023139"/>
    </source>
</evidence>
<comment type="subcellular location">
    <subcellularLocation>
        <location evidence="1">Membrane</location>
        <topology evidence="1">Lipid-anchor</topology>
    </subcellularLocation>
</comment>
<dbReference type="RefSeq" id="WP_155614045.1">
    <property type="nucleotide sequence ID" value="NZ_WNZX01000002.1"/>
</dbReference>
<evidence type="ECO:0000256" key="3">
    <source>
        <dbReference type="ARBA" id="ARBA00022544"/>
    </source>
</evidence>
<comment type="similarity">
    <text evidence="2">Belongs to the GerABKC lipoprotein family.</text>
</comment>
<dbReference type="Proteomes" id="UP000450917">
    <property type="component" value="Unassembled WGS sequence"/>
</dbReference>
<dbReference type="Gene3D" id="3.30.300.210">
    <property type="entry name" value="Nutrient germinant receptor protein C, domain 3"/>
    <property type="match status" value="1"/>
</dbReference>
<evidence type="ECO:0000259" key="8">
    <source>
        <dbReference type="Pfam" id="PF05504"/>
    </source>
</evidence>
<protein>
    <submittedName>
        <fullName evidence="10">Ger(X)C family spore germination protein</fullName>
    </submittedName>
</protein>
<dbReference type="PANTHER" id="PTHR35789">
    <property type="entry name" value="SPORE GERMINATION PROTEIN B3"/>
    <property type="match status" value="1"/>
</dbReference>
<gene>
    <name evidence="10" type="ORF">GNP93_03860</name>
</gene>
<dbReference type="Pfam" id="PF05504">
    <property type="entry name" value="Spore_GerAC"/>
    <property type="match status" value="1"/>
</dbReference>
<dbReference type="InterPro" id="IPR057336">
    <property type="entry name" value="GerAC_N"/>
</dbReference>
<keyword evidence="5" id="KW-0472">Membrane</keyword>
<evidence type="ECO:0000256" key="4">
    <source>
        <dbReference type="ARBA" id="ARBA00022729"/>
    </source>
</evidence>
<evidence type="ECO:0000259" key="9">
    <source>
        <dbReference type="Pfam" id="PF25198"/>
    </source>
</evidence>
<dbReference type="EMBL" id="WNZX01000002">
    <property type="protein sequence ID" value="MUG69810.1"/>
    <property type="molecule type" value="Genomic_DNA"/>
</dbReference>
<dbReference type="InterPro" id="IPR008844">
    <property type="entry name" value="Spore_GerAC-like"/>
</dbReference>
<sequence length="412" mass="46130">MMNNVMRKKMFVCIWILLHFIPLGGCWDIKYLDDLSTVIAMGMDTSEGQDIQLTVQVVNPAEVSSGGSKSSGVSSSSVTTYSETGRTVFEAIRKIANKTSRRLYFAHNQVLVIGEDLAREGVTPLFDLIERDPEVRTDFYVLVAKGAKASDLLKIKTPIEKLPGTEMRESVENAEQILGTSYRMSIKEMIANINSGKKEISMGSIEIIGDIKKGGNNKNVEKINPSASLKLNGMAVFKNQTLVDFLDPKESRGSAWIQDKVKSTVINVSCKKESDIAVEVVHSTTSMKGKFQQGQPSIVIHVKQEANIAEILCSDMDLTDKETFAQIGKETEAQIKKEMLDAVKKAKKLKTDIFGFADAVYKANPAYWKKNMNNWAYIFSKIPVHIEVDTEIRREGLRYKSYFGNDRREKKE</sequence>
<keyword evidence="6" id="KW-0564">Palmitate</keyword>
<evidence type="ECO:0000256" key="1">
    <source>
        <dbReference type="ARBA" id="ARBA00004635"/>
    </source>
</evidence>
<accession>A0A7X2Z7L1</accession>
<proteinExistence type="inferred from homology"/>
<feature type="domain" description="Spore germination GerAC-like C-terminal" evidence="8">
    <location>
        <begin position="232"/>
        <end position="396"/>
    </location>
</feature>
<organism evidence="10 11">
    <name type="scientific">Paenibacillus validus</name>
    <dbReference type="NCBI Taxonomy" id="44253"/>
    <lineage>
        <taxon>Bacteria</taxon>
        <taxon>Bacillati</taxon>
        <taxon>Bacillota</taxon>
        <taxon>Bacilli</taxon>
        <taxon>Bacillales</taxon>
        <taxon>Paenibacillaceae</taxon>
        <taxon>Paenibacillus</taxon>
    </lineage>
</organism>
<dbReference type="GO" id="GO:0009847">
    <property type="term" value="P:spore germination"/>
    <property type="evidence" value="ECO:0007669"/>
    <property type="project" value="InterPro"/>
</dbReference>
<comment type="caution">
    <text evidence="10">The sequence shown here is derived from an EMBL/GenBank/DDBJ whole genome shotgun (WGS) entry which is preliminary data.</text>
</comment>
<dbReference type="NCBIfam" id="TIGR02887">
    <property type="entry name" value="spore_ger_x_C"/>
    <property type="match status" value="1"/>
</dbReference>
<evidence type="ECO:0000313" key="11">
    <source>
        <dbReference type="Proteomes" id="UP000450917"/>
    </source>
</evidence>
<name>A0A7X2Z7L1_9BACL</name>
<evidence type="ECO:0000256" key="5">
    <source>
        <dbReference type="ARBA" id="ARBA00023136"/>
    </source>
</evidence>
<reference evidence="10 11" key="1">
    <citation type="submission" date="2019-11" db="EMBL/GenBank/DDBJ databases">
        <title>Draft genome sequences of five Paenibacillus species of dairy origin.</title>
        <authorList>
            <person name="Olajide A.M."/>
            <person name="Chen S."/>
            <person name="Lapointe G."/>
        </authorList>
    </citation>
    <scope>NUCLEOTIDE SEQUENCE [LARGE SCALE GENOMIC DNA]</scope>
    <source>
        <strain evidence="10 11">2CS3</strain>
    </source>
</reference>
<dbReference type="GO" id="GO:0016020">
    <property type="term" value="C:membrane"/>
    <property type="evidence" value="ECO:0007669"/>
    <property type="project" value="UniProtKB-SubCell"/>
</dbReference>
<dbReference type="AlphaFoldDB" id="A0A7X2Z7L1"/>
<keyword evidence="11" id="KW-1185">Reference proteome</keyword>
<dbReference type="Gene3D" id="6.20.190.10">
    <property type="entry name" value="Nutrient germinant receptor protein C, domain 1"/>
    <property type="match status" value="1"/>
</dbReference>
<evidence type="ECO:0000256" key="7">
    <source>
        <dbReference type="ARBA" id="ARBA00023288"/>
    </source>
</evidence>
<dbReference type="InterPro" id="IPR046953">
    <property type="entry name" value="Spore_GerAC-like_C"/>
</dbReference>
<evidence type="ECO:0000313" key="10">
    <source>
        <dbReference type="EMBL" id="MUG69810.1"/>
    </source>
</evidence>
<keyword evidence="3" id="KW-0309">Germination</keyword>
<feature type="domain" description="Spore germination protein N-terminal" evidence="9">
    <location>
        <begin position="28"/>
        <end position="206"/>
    </location>
</feature>
<dbReference type="Pfam" id="PF25198">
    <property type="entry name" value="Spore_GerAC_N"/>
    <property type="match status" value="1"/>
</dbReference>
<dbReference type="InterPro" id="IPR038501">
    <property type="entry name" value="Spore_GerAC_C_sf"/>
</dbReference>
<dbReference type="PANTHER" id="PTHR35789:SF1">
    <property type="entry name" value="SPORE GERMINATION PROTEIN B3"/>
    <property type="match status" value="1"/>
</dbReference>
<evidence type="ECO:0000256" key="2">
    <source>
        <dbReference type="ARBA" id="ARBA00007886"/>
    </source>
</evidence>